<evidence type="ECO:0000313" key="2">
    <source>
        <dbReference type="Proteomes" id="UP000000377"/>
    </source>
</evidence>
<protein>
    <submittedName>
        <fullName evidence="1">Uncharacterized protein</fullName>
    </submittedName>
</protein>
<dbReference type="STRING" id="749414.SBI_06590"/>
<dbReference type="Proteomes" id="UP000000377">
    <property type="component" value="Chromosome"/>
</dbReference>
<evidence type="ECO:0000313" key="1">
    <source>
        <dbReference type="EMBL" id="ADI09710.1"/>
    </source>
</evidence>
<reference evidence="1 2" key="1">
    <citation type="journal article" date="2010" name="J. Bacteriol.">
        <title>Genome sequence of the milbemycin-producing bacterium Streptomyces bingchenggensis.</title>
        <authorList>
            <person name="Wang X.J."/>
            <person name="Yan Y.J."/>
            <person name="Zhang B."/>
            <person name="An J."/>
            <person name="Wang J.J."/>
            <person name="Tian J."/>
            <person name="Jiang L."/>
            <person name="Chen Y.H."/>
            <person name="Huang S.X."/>
            <person name="Yin M."/>
            <person name="Zhang J."/>
            <person name="Gao A.L."/>
            <person name="Liu C.X."/>
            <person name="Zhu Z.X."/>
            <person name="Xiang W.S."/>
        </authorList>
    </citation>
    <scope>NUCLEOTIDE SEQUENCE [LARGE SCALE GENOMIC DNA]</scope>
    <source>
        <strain evidence="1 2">BCW-1</strain>
    </source>
</reference>
<name>D7BVY1_STRBB</name>
<sequence length="35" mass="3890">MVTQITALREWSAALYLFGQEMAPHAAAPLREQGM</sequence>
<proteinExistence type="predicted"/>
<keyword evidence="2" id="KW-1185">Reference proteome</keyword>
<accession>D7BVY1</accession>
<dbReference type="HOGENOM" id="CLU_3367547_0_0_11"/>
<gene>
    <name evidence="1" type="ordered locus">SBI_06590</name>
</gene>
<dbReference type="EMBL" id="CP002047">
    <property type="protein sequence ID" value="ADI09710.1"/>
    <property type="molecule type" value="Genomic_DNA"/>
</dbReference>
<dbReference type="AlphaFoldDB" id="D7BVY1"/>
<dbReference type="KEGG" id="sbh:SBI_06590"/>
<organism evidence="1 2">
    <name type="scientific">Streptomyces bingchenggensis (strain BCW-1)</name>
    <dbReference type="NCBI Taxonomy" id="749414"/>
    <lineage>
        <taxon>Bacteria</taxon>
        <taxon>Bacillati</taxon>
        <taxon>Actinomycetota</taxon>
        <taxon>Actinomycetes</taxon>
        <taxon>Kitasatosporales</taxon>
        <taxon>Streptomycetaceae</taxon>
        <taxon>Streptomyces</taxon>
    </lineage>
</organism>